<dbReference type="Pfam" id="PF15901">
    <property type="entry name" value="Sortilin_C"/>
    <property type="match status" value="1"/>
</dbReference>
<evidence type="ECO:0000256" key="6">
    <source>
        <dbReference type="SAM" id="Phobius"/>
    </source>
</evidence>
<feature type="compositionally biased region" description="Basic and acidic residues" evidence="5">
    <location>
        <begin position="820"/>
        <end position="845"/>
    </location>
</feature>
<dbReference type="GO" id="GO:0016020">
    <property type="term" value="C:membrane"/>
    <property type="evidence" value="ECO:0007669"/>
    <property type="project" value="UniProtKB-SubCell"/>
</dbReference>
<dbReference type="Pfam" id="PF15902">
    <property type="entry name" value="Sortilin-Vps10"/>
    <property type="match status" value="2"/>
</dbReference>
<comment type="subcellular location">
    <subcellularLocation>
        <location evidence="1">Membrane</location>
    </subcellularLocation>
</comment>
<dbReference type="Gene3D" id="2.10.70.80">
    <property type="match status" value="1"/>
</dbReference>
<dbReference type="Gene3D" id="2.130.10.10">
    <property type="entry name" value="YVTN repeat-like/Quinoprotein amine dehydrogenase"/>
    <property type="match status" value="1"/>
</dbReference>
<feature type="domain" description="VPS10" evidence="8">
    <location>
        <begin position="45"/>
        <end position="732"/>
    </location>
</feature>
<dbReference type="AlphaFoldDB" id="A0A9P1G3I7"/>
<organism evidence="9">
    <name type="scientific">Cladocopium goreaui</name>
    <dbReference type="NCBI Taxonomy" id="2562237"/>
    <lineage>
        <taxon>Eukaryota</taxon>
        <taxon>Sar</taxon>
        <taxon>Alveolata</taxon>
        <taxon>Dinophyceae</taxon>
        <taxon>Suessiales</taxon>
        <taxon>Symbiodiniaceae</taxon>
        <taxon>Cladocopium</taxon>
    </lineage>
</organism>
<keyword evidence="3 6" id="KW-0472">Membrane</keyword>
<evidence type="ECO:0000256" key="5">
    <source>
        <dbReference type="SAM" id="MobiDB-lite"/>
    </source>
</evidence>
<dbReference type="EMBL" id="CAMXCT020002531">
    <property type="protein sequence ID" value="CAL1152093.1"/>
    <property type="molecule type" value="Genomic_DNA"/>
</dbReference>
<dbReference type="EMBL" id="CAMXCT030002531">
    <property type="protein sequence ID" value="CAL4786030.1"/>
    <property type="molecule type" value="Genomic_DNA"/>
</dbReference>
<evidence type="ECO:0000313" key="12">
    <source>
        <dbReference type="Proteomes" id="UP001152797"/>
    </source>
</evidence>
<dbReference type="GO" id="GO:0005794">
    <property type="term" value="C:Golgi apparatus"/>
    <property type="evidence" value="ECO:0007669"/>
    <property type="project" value="TreeGrafter"/>
</dbReference>
<evidence type="ECO:0000256" key="3">
    <source>
        <dbReference type="ARBA" id="ARBA00023136"/>
    </source>
</evidence>
<feature type="transmembrane region" description="Helical" evidence="6">
    <location>
        <begin position="735"/>
        <end position="756"/>
    </location>
</feature>
<dbReference type="PANTHER" id="PTHR12106:SF27">
    <property type="entry name" value="SORTILIN-RELATED RECEPTOR"/>
    <property type="match status" value="1"/>
</dbReference>
<protein>
    <submittedName>
        <fullName evidence="11">VPS10 domain-containing protein</fullName>
    </submittedName>
</protein>
<dbReference type="InterPro" id="IPR031778">
    <property type="entry name" value="Sortilin_N"/>
</dbReference>
<keyword evidence="12" id="KW-1185">Reference proteome</keyword>
<name>A0A9P1G3I7_9DINO</name>
<feature type="signal peptide" evidence="7">
    <location>
        <begin position="1"/>
        <end position="19"/>
    </location>
</feature>
<dbReference type="SUPFAM" id="SSF110296">
    <property type="entry name" value="Oligoxyloglucan reducing end-specific cellobiohydrolase"/>
    <property type="match status" value="2"/>
</dbReference>
<evidence type="ECO:0000313" key="9">
    <source>
        <dbReference type="EMBL" id="CAI3998718.1"/>
    </source>
</evidence>
<dbReference type="EMBL" id="CAMXCT010002531">
    <property type="protein sequence ID" value="CAI3998718.1"/>
    <property type="molecule type" value="Genomic_DNA"/>
</dbReference>
<gene>
    <name evidence="9" type="ORF">C1SCF055_LOCUS24993</name>
</gene>
<evidence type="ECO:0000256" key="2">
    <source>
        <dbReference type="ARBA" id="ARBA00022737"/>
    </source>
</evidence>
<evidence type="ECO:0000259" key="8">
    <source>
        <dbReference type="SMART" id="SM00602"/>
    </source>
</evidence>
<feature type="region of interest" description="Disordered" evidence="5">
    <location>
        <begin position="152"/>
        <end position="171"/>
    </location>
</feature>
<evidence type="ECO:0000313" key="10">
    <source>
        <dbReference type="EMBL" id="CAL1152093.1"/>
    </source>
</evidence>
<evidence type="ECO:0000313" key="11">
    <source>
        <dbReference type="EMBL" id="CAL4786030.1"/>
    </source>
</evidence>
<evidence type="ECO:0000256" key="7">
    <source>
        <dbReference type="SAM" id="SignalP"/>
    </source>
</evidence>
<keyword evidence="6" id="KW-0812">Transmembrane</keyword>
<reference evidence="9" key="1">
    <citation type="submission" date="2022-10" db="EMBL/GenBank/DDBJ databases">
        <authorList>
            <person name="Chen Y."/>
            <person name="Dougan E. K."/>
            <person name="Chan C."/>
            <person name="Rhodes N."/>
            <person name="Thang M."/>
        </authorList>
    </citation>
    <scope>NUCLEOTIDE SEQUENCE</scope>
</reference>
<dbReference type="InterPro" id="IPR031777">
    <property type="entry name" value="Sortilin_C"/>
</dbReference>
<proteinExistence type="predicted"/>
<comment type="caution">
    <text evidence="9">The sequence shown here is derived from an EMBL/GenBank/DDBJ whole genome shotgun (WGS) entry which is preliminary data.</text>
</comment>
<dbReference type="PANTHER" id="PTHR12106">
    <property type="entry name" value="SORTILIN RELATED"/>
    <property type="match status" value="1"/>
</dbReference>
<feature type="chain" id="PRO_5043272427" evidence="7">
    <location>
        <begin position="20"/>
        <end position="872"/>
    </location>
</feature>
<evidence type="ECO:0000256" key="1">
    <source>
        <dbReference type="ARBA" id="ARBA00004370"/>
    </source>
</evidence>
<reference evidence="10" key="2">
    <citation type="submission" date="2024-04" db="EMBL/GenBank/DDBJ databases">
        <authorList>
            <person name="Chen Y."/>
            <person name="Shah S."/>
            <person name="Dougan E. K."/>
            <person name="Thang M."/>
            <person name="Chan C."/>
        </authorList>
    </citation>
    <scope>NUCLEOTIDE SEQUENCE [LARGE SCALE GENOMIC DNA]</scope>
</reference>
<dbReference type="Proteomes" id="UP001152797">
    <property type="component" value="Unassembled WGS sequence"/>
</dbReference>
<dbReference type="InterPro" id="IPR015943">
    <property type="entry name" value="WD40/YVTN_repeat-like_dom_sf"/>
</dbReference>
<feature type="region of interest" description="Disordered" evidence="5">
    <location>
        <begin position="805"/>
        <end position="872"/>
    </location>
</feature>
<feature type="region of interest" description="Disordered" evidence="5">
    <location>
        <begin position="370"/>
        <end position="413"/>
    </location>
</feature>
<dbReference type="OrthoDB" id="443634at2759"/>
<sequence>MCRTWRAAVFLSFLTLSLAGKKVSVKEVVFDSAVSDIQWLGEDRKTVITQTAKGRLYRSTNGGETWNDITDFFKVDVPGSSPQPFVAESMTKSPADPNTILVSGNRKTNFISSSRGSSWKKLRQKSQIHTVIFHKTRPTWLLLSTWTSTCNKKKDSNSAPEPPEDGGGPCNHQLFLSKDLGKTFSLVQNYVVQFSWGDPTMNQQDRIYFTHFRKKTGDQPKLYIWSSDVDFAYMDADVKFWGSPVTMVALGNKFLVSHKFIFVAKVKDVAAQTVMLMVSADGGRTFNAAQLPTEIDEKSYTVLDTSEGLVMLHVNHGAKEAQVGNVYISDDKGYRFTLSLPNNVRGTNGDCEFDKVLSLEGVYMANFKETKSSDTSGGVDDKTKEAAEESQALEEETKSGTEVDKRRAPKSKAKEESVVRTVISFDKGGAWSYLKPPRVDSTGKQIECPPDKCWLHLHGITNFHNYAPFYSTENAIGIIMGTGNVGPSLRFEPDQTNTYISRNGGLTWMEAHKGAFIYEYGDHGGLVVMADDVRKTKLVVFSWNEGQSWYDFELSSMPVEVDNIVTEPNATSTKFLLYGTRGDTGVMYHLDFESLGQALCKGVWAADSVSSDYEMWSPSDGKNTEKCLMGKQVTYTRRKQTSECFNGEKFERPVSRKNCECTQEDFECEVGFTRPVGSTECRFADDGSIKIPLSCARNDHFFATGYRKVVGDTCEGGWQPQQVSVACPAKPMSKGAWSVLGALGMLAVVLAAVNMLSQNDRVKGIFANYGFESFGAVRYANIGSKAPESALDSVGTRFDADFIEGDQDDFDAPQLMNYTNDRDRDSRDRDRDRDSRDREETRRSALDTASEAVPRLARPPGGGPKEEDVDLL</sequence>
<keyword evidence="7" id="KW-0732">Signal</keyword>
<keyword evidence="2" id="KW-0677">Repeat</keyword>
<dbReference type="SMART" id="SM00602">
    <property type="entry name" value="VPS10"/>
    <property type="match status" value="1"/>
</dbReference>
<dbReference type="InterPro" id="IPR050310">
    <property type="entry name" value="VPS10-sortilin"/>
</dbReference>
<feature type="compositionally biased region" description="Basic and acidic residues" evidence="5">
    <location>
        <begin position="395"/>
        <end position="413"/>
    </location>
</feature>
<keyword evidence="6" id="KW-1133">Transmembrane helix</keyword>
<dbReference type="GO" id="GO:0006892">
    <property type="term" value="P:post-Golgi vesicle-mediated transport"/>
    <property type="evidence" value="ECO:0007669"/>
    <property type="project" value="TreeGrafter"/>
</dbReference>
<dbReference type="Gene3D" id="3.30.60.270">
    <property type="match status" value="1"/>
</dbReference>
<keyword evidence="4" id="KW-0325">Glycoprotein</keyword>
<accession>A0A9P1G3I7</accession>
<evidence type="ECO:0000256" key="4">
    <source>
        <dbReference type="ARBA" id="ARBA00023180"/>
    </source>
</evidence>
<dbReference type="InterPro" id="IPR006581">
    <property type="entry name" value="VPS10"/>
</dbReference>